<keyword evidence="5" id="KW-1185">Reference proteome</keyword>
<dbReference type="InterPro" id="IPR029063">
    <property type="entry name" value="SAM-dependent_MTases_sf"/>
</dbReference>
<feature type="compositionally biased region" description="Basic residues" evidence="3">
    <location>
        <begin position="1223"/>
        <end position="1245"/>
    </location>
</feature>
<feature type="compositionally biased region" description="Polar residues" evidence="3">
    <location>
        <begin position="1197"/>
        <end position="1212"/>
    </location>
</feature>
<reference evidence="4 5" key="1">
    <citation type="submission" date="2016-02" db="EMBL/GenBank/DDBJ databases">
        <title>Genome analysis of coral dinoflagellate symbionts highlights evolutionary adaptations to a symbiotic lifestyle.</title>
        <authorList>
            <person name="Aranda M."/>
            <person name="Li Y."/>
            <person name="Liew Y.J."/>
            <person name="Baumgarten S."/>
            <person name="Simakov O."/>
            <person name="Wilson M."/>
            <person name="Piel J."/>
            <person name="Ashoor H."/>
            <person name="Bougouffa S."/>
            <person name="Bajic V.B."/>
            <person name="Ryu T."/>
            <person name="Ravasi T."/>
            <person name="Bayer T."/>
            <person name="Micklem G."/>
            <person name="Kim H."/>
            <person name="Bhak J."/>
            <person name="Lajeunesse T.C."/>
            <person name="Voolstra C.R."/>
        </authorList>
    </citation>
    <scope>NUCLEOTIDE SEQUENCE [LARGE SCALE GENOMIC DNA]</scope>
    <source>
        <strain evidence="4 5">CCMP2467</strain>
    </source>
</reference>
<evidence type="ECO:0000256" key="2">
    <source>
        <dbReference type="ARBA" id="ARBA00022679"/>
    </source>
</evidence>
<keyword evidence="2" id="KW-0808">Transferase</keyword>
<dbReference type="OrthoDB" id="413707at2759"/>
<feature type="region of interest" description="Disordered" evidence="3">
    <location>
        <begin position="1940"/>
        <end position="2004"/>
    </location>
</feature>
<name>A0A1Q9D9V8_SYMMI</name>
<evidence type="ECO:0000313" key="4">
    <source>
        <dbReference type="EMBL" id="OLP91984.1"/>
    </source>
</evidence>
<feature type="compositionally biased region" description="Polar residues" evidence="3">
    <location>
        <begin position="1946"/>
        <end position="1955"/>
    </location>
</feature>
<dbReference type="GO" id="GO:0008168">
    <property type="term" value="F:methyltransferase activity"/>
    <property type="evidence" value="ECO:0007669"/>
    <property type="project" value="UniProtKB-KW"/>
</dbReference>
<dbReference type="EMBL" id="LSRX01000640">
    <property type="protein sequence ID" value="OLP91984.1"/>
    <property type="molecule type" value="Genomic_DNA"/>
</dbReference>
<protein>
    <submittedName>
        <fullName evidence="4">Uncharacterized protein</fullName>
    </submittedName>
</protein>
<feature type="region of interest" description="Disordered" evidence="3">
    <location>
        <begin position="1149"/>
        <end position="1249"/>
    </location>
</feature>
<accession>A0A1Q9D9V8</accession>
<dbReference type="GO" id="GO:0032259">
    <property type="term" value="P:methylation"/>
    <property type="evidence" value="ECO:0007669"/>
    <property type="project" value="UniProtKB-KW"/>
</dbReference>
<evidence type="ECO:0000256" key="1">
    <source>
        <dbReference type="ARBA" id="ARBA00022603"/>
    </source>
</evidence>
<gene>
    <name evidence="4" type="ORF">AK812_SmicGene26257</name>
</gene>
<evidence type="ECO:0000256" key="3">
    <source>
        <dbReference type="SAM" id="MobiDB-lite"/>
    </source>
</evidence>
<feature type="region of interest" description="Disordered" evidence="3">
    <location>
        <begin position="355"/>
        <end position="384"/>
    </location>
</feature>
<dbReference type="Proteomes" id="UP000186817">
    <property type="component" value="Unassembled WGS sequence"/>
</dbReference>
<dbReference type="InterPro" id="IPR001525">
    <property type="entry name" value="C5_MeTfrase"/>
</dbReference>
<sequence length="2133" mass="239238">MTLLPAWAVLENVRGILSHKIPLDQAFRTAGVFQKYWAILVPLCPQETLKEPHRRPRVYILLARKDRCLVGGTEQLQELVATMYHEVAHSMECLDVRELLDPETPGWTEQNLAEVQGGNGTKWITEHNTKRLEVGLQPVAYVWKAGFTPRSWSTMEIWQEVYKTNVEPVFCDLSQNLHRCPIGEGFLPCLTTSAQVCVLNTKHGPRRLTALELLAFQGFPVEKKSFQQLVQGFDAAKLRFMAGNTMHVRCVGMAMLMAMCLLGWPSGPKSVPPDQSKNQTGILVMTWNGRKLSAVATKVCGRRQLLTPELLQQVRAVLFFVSESAFGKFPAMAPGPQPQAGEKRAAAAAKVVVPATEKKQKVENGGAGQKPPAEPLTQPAMPEDEHAGAGAFMRKVVPWAPKTADRYKENWRPSNCLIALEKNKVYEAAGNITWVNALSDGRLGVNIPREEPALAQVIRLASRFEESPDKSESPLLWYTEGVPATDYPQTVFCLAGTALVWAWWYSVYKALSETTSDTSSDLKQVRRLWQTGLSATLTLHLAGPEADILLQSLSVSEDYGTAEDLKDDFPIWSRKVALLLDEQKKKATIAEQERYLWLCFGMRQANNVRFRGTKVTRAVINAVVAMRRFNARAHDLLRAIRVEYGPTIFSDGFSKLVRFSQTVGTLVLDRIVPGEDFQEEALVFSFGLALVLLRREDVQPSFFSSRNLESRDKKQGWMTMTFLKFLLVSNLLKFPEQLKMETLTSVLKQLETPLAFHKAFPAAPAGSEEAVKAVPEESVVSEVNKLTEDQKRFFGLIRDLYEGEYDEDLRCVLAGKNFKLLYDMSSPASENKDLGLYKEYNECLRLLNSNSRETTSATGLSSSGPGLDARSLAMCLGDEDGKEAKIRERKEIYNKAVCLRKKLVQFSIADFSAGSNMFDRSACDAVRAHVPKLNEEYHALAKVRRISAYMEKIALAQGDFVLMWDGRNVNNRRAIEDALGVLTAPTRVTEFSVHFVSDHAKRPSPGRRVFGAAHYRENGWMKGTVSRVRICTDEREDPYTWSEKGDKAKIFGRQEESKSGPEVVVVSVNFWSNLLTITKAASVLDFSMARNTAHQNFLVNTIDLESLRFAEEIHLSQARGSAKLSDEDIACLEGAQGAKACKRSLEDLFDNPVSGKRPRAGSESKATTMTRSEAVAKSTRQAQSRKAGKSESKASSRSEVVAKSTGQFQSRTAAPRRVGAQSRRLKILPQKQKRPPVRQTNKKKNKVDIHMRLQSTVDTAEHAAEHPNPKEFMGSCARCRFLVRRHAWQDVTTTNVLNSKVQLNWLGQRPSHMGGDWGLGCLACATLLTRAGGSSLQGHRLNTKWARFEVRTLSNMQAEKHSRSDLHKLAVRCWSSPGAPEVVIQEDSGQAFSGGVPQVSDFLRIWRTVTTGSSFRDMEKITFTESFIQTQRSDVASVTRFACKQLLQVLQERVRQEKVKALLEASSMTLVVDDKAEHRVIRYFSNVFSRAGSGVIAVLRFAGRASSATLDDFGEDYCVRLADSVLDGLRRFATPMKQDLDVKTYNHLLHICRAFTTDGCPAALKSGRILAQSMPNLLSAQKPQLAEDAWSEVGGAPLQSIIKSLSFAPQRWNSEDEPLRRFGVMVQEIAVLLAAQASDARQTPDFRARCQTSLEKLTPRFLLDAGLASDWSNEVLRYLRSHDRDLHDPALTARQYADFKNRLEALFLKLHILDSDTGGIGSETLTKIIVKQAMSCGPIRTGLQMDFCVFDLFAICQAQARDADDWQLYQTLTSKRVKRLLRQGLHMSQTDDVVRGYWGVVHELLARHRDELKDHRFDNRAAWLEVQKDEKNSSGLRSLLAFYLGFQDTSTCAERSLGLLTKQYRDHLGPLEENGLTMTMLVELCQDGPTSEAELATRETCEAPTGQTLVSLEPTEFLLDCSRIWRQHFGSRFQLYKKRSDRGHSKQCSQGTLSQLRERQSSAADTLARKATSRGREHSTIFAGLHRKDLPRPVRGGDNPQFNDKLKKLEATNQKRRAAAQQLAQRRKLPGGSNPFVVGPLRKNEIFTKKRSEARASAERRYLRLNTLNLVDSRSEASHLDVLHEQQNLQVWRPSSSKTPAEVLKQLRKTDLVLISKETQWQQEPREPPSSTQ</sequence>
<keyword evidence="1" id="KW-0489">Methyltransferase</keyword>
<dbReference type="Pfam" id="PF00145">
    <property type="entry name" value="DNA_methylase"/>
    <property type="match status" value="1"/>
</dbReference>
<organism evidence="4 5">
    <name type="scientific">Symbiodinium microadriaticum</name>
    <name type="common">Dinoflagellate</name>
    <name type="synonym">Zooxanthella microadriatica</name>
    <dbReference type="NCBI Taxonomy" id="2951"/>
    <lineage>
        <taxon>Eukaryota</taxon>
        <taxon>Sar</taxon>
        <taxon>Alveolata</taxon>
        <taxon>Dinophyceae</taxon>
        <taxon>Suessiales</taxon>
        <taxon>Symbiodiniaceae</taxon>
        <taxon>Symbiodinium</taxon>
    </lineage>
</organism>
<comment type="caution">
    <text evidence="4">The sequence shown here is derived from an EMBL/GenBank/DDBJ whole genome shotgun (WGS) entry which is preliminary data.</text>
</comment>
<proteinExistence type="predicted"/>
<dbReference type="SUPFAM" id="SSF53335">
    <property type="entry name" value="S-adenosyl-L-methionine-dependent methyltransferases"/>
    <property type="match status" value="1"/>
</dbReference>
<evidence type="ECO:0000313" key="5">
    <source>
        <dbReference type="Proteomes" id="UP000186817"/>
    </source>
</evidence>